<protein>
    <recommendedName>
        <fullName evidence="6">Lipoprotein LprN</fullName>
    </recommendedName>
</protein>
<dbReference type="RefSeq" id="WP_094026781.1">
    <property type="nucleotide sequence ID" value="NZ_NGAF01000012.1"/>
</dbReference>
<feature type="compositionally biased region" description="Pro residues" evidence="1">
    <location>
        <begin position="363"/>
        <end position="373"/>
    </location>
</feature>
<dbReference type="EMBL" id="NGAF01000012">
    <property type="protein sequence ID" value="OXR42791.1"/>
    <property type="molecule type" value="Genomic_DNA"/>
</dbReference>
<reference evidence="4 5" key="1">
    <citation type="submission" date="2017-07" db="EMBL/GenBank/DDBJ databases">
        <title>First draft Genome Sequence of Nocardia cerradoensis isolated from human infection.</title>
        <authorList>
            <person name="Carrasco G."/>
        </authorList>
    </citation>
    <scope>NUCLEOTIDE SEQUENCE [LARGE SCALE GENOMIC DNA]</scope>
    <source>
        <strain evidence="4 5">CNM20130759</strain>
    </source>
</reference>
<keyword evidence="5" id="KW-1185">Reference proteome</keyword>
<dbReference type="Pfam" id="PF11887">
    <property type="entry name" value="Mce4_CUP1"/>
    <property type="match status" value="1"/>
</dbReference>
<evidence type="ECO:0000259" key="2">
    <source>
        <dbReference type="Pfam" id="PF02470"/>
    </source>
</evidence>
<evidence type="ECO:0008006" key="6">
    <source>
        <dbReference type="Google" id="ProtNLM"/>
    </source>
</evidence>
<feature type="domain" description="Mammalian cell entry C-terminal" evidence="3">
    <location>
        <begin position="122"/>
        <end position="281"/>
    </location>
</feature>
<dbReference type="Proteomes" id="UP000215506">
    <property type="component" value="Unassembled WGS sequence"/>
</dbReference>
<dbReference type="PANTHER" id="PTHR33371">
    <property type="entry name" value="INTERMEMBRANE PHOSPHOLIPID TRANSPORT SYSTEM BINDING PROTEIN MLAD-RELATED"/>
    <property type="match status" value="1"/>
</dbReference>
<proteinExistence type="predicted"/>
<name>A0A231H1S3_9NOCA</name>
<gene>
    <name evidence="4" type="ORF">B7C42_05129</name>
</gene>
<accession>A0A231H1S3</accession>
<feature type="domain" description="Mce/MlaD" evidence="2">
    <location>
        <begin position="41"/>
        <end position="114"/>
    </location>
</feature>
<dbReference type="InterPro" id="IPR003399">
    <property type="entry name" value="Mce/MlaD"/>
</dbReference>
<dbReference type="InterPro" id="IPR024516">
    <property type="entry name" value="Mce_C"/>
</dbReference>
<comment type="caution">
    <text evidence="4">The sequence shown here is derived from an EMBL/GenBank/DDBJ whole genome shotgun (WGS) entry which is preliminary data.</text>
</comment>
<evidence type="ECO:0000256" key="1">
    <source>
        <dbReference type="SAM" id="MobiDB-lite"/>
    </source>
</evidence>
<dbReference type="InterPro" id="IPR052336">
    <property type="entry name" value="MlaD_Phospholipid_Transporter"/>
</dbReference>
<dbReference type="PANTHER" id="PTHR33371:SF15">
    <property type="entry name" value="LIPOPROTEIN LPRN"/>
    <property type="match status" value="1"/>
</dbReference>
<dbReference type="NCBIfam" id="TIGR00996">
    <property type="entry name" value="Mtu_fam_mce"/>
    <property type="match status" value="1"/>
</dbReference>
<feature type="region of interest" description="Disordered" evidence="1">
    <location>
        <begin position="346"/>
        <end position="373"/>
    </location>
</feature>
<organism evidence="4 5">
    <name type="scientific">Nocardia cerradoensis</name>
    <dbReference type="NCBI Taxonomy" id="85688"/>
    <lineage>
        <taxon>Bacteria</taxon>
        <taxon>Bacillati</taxon>
        <taxon>Actinomycetota</taxon>
        <taxon>Actinomycetes</taxon>
        <taxon>Mycobacteriales</taxon>
        <taxon>Nocardiaceae</taxon>
        <taxon>Nocardia</taxon>
    </lineage>
</organism>
<evidence type="ECO:0000259" key="3">
    <source>
        <dbReference type="Pfam" id="PF11887"/>
    </source>
</evidence>
<evidence type="ECO:0000313" key="4">
    <source>
        <dbReference type="EMBL" id="OXR42791.1"/>
    </source>
</evidence>
<dbReference type="AlphaFoldDB" id="A0A231H1S3"/>
<sequence length="373" mass="39094">MIARLLVLCACALVTVTGCGWRGVDSLPLPGAPGRGSDAATYHVEMANVGTLVSNSPVMIDDVVVGSVGSITVHGWHAVVDVSVKPDVVVPANVAATIGQTSLLGSTHLALNPPAGQAPSGRLQPGATVPLNRTSTYPSTEQTLASLSVVLNGGGMGQINDIIHNLDAAFSGREGAIHDLIARLDAFMTVLDQQRDNLLATVTGLNRMAETFARQRDTVSDTLRRVGPALEVLLTERPTITTALDKLRTFSDTATGVISQVQADLLSNLHNLEPTLRELADVGSKIDGAVSFLTVFPYGQYGIDHGIRGDYVNLFATIDLTVPRLRRELLLGTPLGDPNAVLQAMVGDPGYGRQTNDPLGAPVNPPDPNGGGR</sequence>
<dbReference type="GO" id="GO:0005576">
    <property type="term" value="C:extracellular region"/>
    <property type="evidence" value="ECO:0007669"/>
    <property type="project" value="TreeGrafter"/>
</dbReference>
<dbReference type="Pfam" id="PF02470">
    <property type="entry name" value="MlaD"/>
    <property type="match status" value="1"/>
</dbReference>
<evidence type="ECO:0000313" key="5">
    <source>
        <dbReference type="Proteomes" id="UP000215506"/>
    </source>
</evidence>
<dbReference type="PROSITE" id="PS51257">
    <property type="entry name" value="PROKAR_LIPOPROTEIN"/>
    <property type="match status" value="1"/>
</dbReference>
<dbReference type="InterPro" id="IPR005693">
    <property type="entry name" value="Mce"/>
</dbReference>